<feature type="domain" description="Methylaspartate ammonia-lyase C-terminal" evidence="14">
    <location>
        <begin position="166"/>
        <end position="412"/>
    </location>
</feature>
<dbReference type="Gene3D" id="3.20.20.120">
    <property type="entry name" value="Enolase-like C-terminal domain"/>
    <property type="match status" value="1"/>
</dbReference>
<dbReference type="NCBIfam" id="TIGR01502">
    <property type="entry name" value="B_methylAsp_ase"/>
    <property type="match status" value="1"/>
</dbReference>
<comment type="similarity">
    <text evidence="4">Belongs to the methylaspartate ammonia-lyase family.</text>
</comment>
<evidence type="ECO:0000256" key="5">
    <source>
        <dbReference type="ARBA" id="ARBA00011738"/>
    </source>
</evidence>
<organism evidence="15 16">
    <name type="scientific">Orbilia blumenaviensis</name>
    <dbReference type="NCBI Taxonomy" id="1796055"/>
    <lineage>
        <taxon>Eukaryota</taxon>
        <taxon>Fungi</taxon>
        <taxon>Dikarya</taxon>
        <taxon>Ascomycota</taxon>
        <taxon>Pezizomycotina</taxon>
        <taxon>Orbiliomycetes</taxon>
        <taxon>Orbiliales</taxon>
        <taxon>Orbiliaceae</taxon>
        <taxon>Orbilia</taxon>
    </lineage>
</organism>
<dbReference type="Proteomes" id="UP001373714">
    <property type="component" value="Unassembled WGS sequence"/>
</dbReference>
<evidence type="ECO:0000256" key="12">
    <source>
        <dbReference type="PIRSR" id="PIRSR017107-4"/>
    </source>
</evidence>
<feature type="binding site" evidence="12">
    <location>
        <position position="274"/>
    </location>
    <ligand>
        <name>Mg(2+)</name>
        <dbReference type="ChEBI" id="CHEBI:18420"/>
    </ligand>
</feature>
<dbReference type="SFLD" id="SFLDS00001">
    <property type="entry name" value="Enolase"/>
    <property type="match status" value="1"/>
</dbReference>
<dbReference type="InterPro" id="IPR036849">
    <property type="entry name" value="Enolase-like_C_sf"/>
</dbReference>
<feature type="site" description="Transition state stabilizer" evidence="11">
    <location>
        <position position="198"/>
    </location>
</feature>
<evidence type="ECO:0000256" key="2">
    <source>
        <dbReference type="ARBA" id="ARBA00001946"/>
    </source>
</evidence>
<dbReference type="PANTHER" id="PTHR48073:SF2">
    <property type="entry name" value="O-SUCCINYLBENZOATE SYNTHASE"/>
    <property type="match status" value="1"/>
</dbReference>
<dbReference type="CDD" id="cd03314">
    <property type="entry name" value="MAL"/>
    <property type="match status" value="1"/>
</dbReference>
<comment type="catalytic activity">
    <reaction evidence="1">
        <text>(2S,3S)-3-methyl-L-aspartate = mesaconate + NH4(+)</text>
        <dbReference type="Rhea" id="RHEA:12829"/>
        <dbReference type="ChEBI" id="CHEBI:28938"/>
        <dbReference type="ChEBI" id="CHEBI:36986"/>
        <dbReference type="ChEBI" id="CHEBI:58724"/>
        <dbReference type="EC" id="4.3.1.2"/>
    </reaction>
</comment>
<keyword evidence="9" id="KW-0456">Lyase</keyword>
<dbReference type="InterPro" id="IPR006395">
    <property type="entry name" value="Me_Asp_am_lyase"/>
</dbReference>
<evidence type="ECO:0000256" key="7">
    <source>
        <dbReference type="ARBA" id="ARBA00022723"/>
    </source>
</evidence>
<dbReference type="GO" id="GO:0050096">
    <property type="term" value="F:methylaspartate ammonia-lyase activity"/>
    <property type="evidence" value="ECO:0007669"/>
    <property type="project" value="UniProtKB-EC"/>
</dbReference>
<evidence type="ECO:0000259" key="14">
    <source>
        <dbReference type="Pfam" id="PF07476"/>
    </source>
</evidence>
<gene>
    <name evidence="15" type="ORF">TWF730_008693</name>
</gene>
<evidence type="ECO:0000256" key="9">
    <source>
        <dbReference type="ARBA" id="ARBA00023239"/>
    </source>
</evidence>
<dbReference type="GO" id="GO:0046872">
    <property type="term" value="F:metal ion binding"/>
    <property type="evidence" value="ECO:0007669"/>
    <property type="project" value="UniProtKB-KW"/>
</dbReference>
<evidence type="ECO:0000259" key="13">
    <source>
        <dbReference type="Pfam" id="PF05034"/>
    </source>
</evidence>
<dbReference type="EMBL" id="JAVHNS010000005">
    <property type="protein sequence ID" value="KAK6354280.1"/>
    <property type="molecule type" value="Genomic_DNA"/>
</dbReference>
<evidence type="ECO:0000256" key="6">
    <source>
        <dbReference type="ARBA" id="ARBA00012993"/>
    </source>
</evidence>
<evidence type="ECO:0000256" key="11">
    <source>
        <dbReference type="PIRSR" id="PIRSR017107-3"/>
    </source>
</evidence>
<dbReference type="PIRSF" id="PIRSF017107">
    <property type="entry name" value="MAL"/>
    <property type="match status" value="1"/>
</dbReference>
<dbReference type="Pfam" id="PF07476">
    <property type="entry name" value="MAAL_C"/>
    <property type="match status" value="1"/>
</dbReference>
<dbReference type="Pfam" id="PF05034">
    <property type="entry name" value="MAAL_N"/>
    <property type="match status" value="1"/>
</dbReference>
<comment type="cofactor">
    <cofactor evidence="2 12">
        <name>Mg(2+)</name>
        <dbReference type="ChEBI" id="CHEBI:18420"/>
    </cofactor>
</comment>
<accession>A0AAV9V5F6</accession>
<dbReference type="EC" id="4.3.1.2" evidence="6"/>
<dbReference type="SFLD" id="SFLDF00007">
    <property type="entry name" value="methylaspartate_ammonia-lyase"/>
    <property type="match status" value="1"/>
</dbReference>
<comment type="caution">
    <text evidence="15">The sequence shown here is derived from an EMBL/GenBank/DDBJ whole genome shotgun (WGS) entry which is preliminary data.</text>
</comment>
<evidence type="ECO:0000256" key="3">
    <source>
        <dbReference type="ARBA" id="ARBA00004675"/>
    </source>
</evidence>
<feature type="binding site" evidence="12">
    <location>
        <position position="308"/>
    </location>
    <ligand>
        <name>Mg(2+)</name>
        <dbReference type="ChEBI" id="CHEBI:18420"/>
    </ligand>
</feature>
<name>A0AAV9V5F6_9PEZI</name>
<comment type="subunit">
    <text evidence="5">Homodimer.</text>
</comment>
<evidence type="ECO:0000313" key="15">
    <source>
        <dbReference type="EMBL" id="KAK6354280.1"/>
    </source>
</evidence>
<dbReference type="InterPro" id="IPR022665">
    <property type="entry name" value="MeAsp_NH4-lyase_N"/>
</dbReference>
<dbReference type="InterPro" id="IPR022662">
    <property type="entry name" value="MeAsp_NH4-lyase_C"/>
</dbReference>
<keyword evidence="7 12" id="KW-0479">Metal-binding</keyword>
<dbReference type="Gene3D" id="3.30.390.10">
    <property type="entry name" value="Enolase-like, N-terminal domain"/>
    <property type="match status" value="1"/>
</dbReference>
<dbReference type="SFLD" id="SFLDG00151">
    <property type="entry name" value="methylaspartate_ammonia-lyase"/>
    <property type="match status" value="1"/>
</dbReference>
<keyword evidence="8 12" id="KW-0460">Magnesium</keyword>
<protein>
    <recommendedName>
        <fullName evidence="6">methylaspartate ammonia-lyase</fullName>
        <ecNumber evidence="6">4.3.1.2</ecNumber>
    </recommendedName>
</protein>
<feature type="domain" description="Methylaspartate ammonia-lyase N-terminal" evidence="13">
    <location>
        <begin position="1"/>
        <end position="163"/>
    </location>
</feature>
<evidence type="ECO:0000256" key="10">
    <source>
        <dbReference type="PIRSR" id="PIRSR017107-1"/>
    </source>
</evidence>
<proteinExistence type="inferred from homology"/>
<feature type="binding site" evidence="12">
    <location>
        <position position="240"/>
    </location>
    <ligand>
        <name>Mg(2+)</name>
        <dbReference type="ChEBI" id="CHEBI:18420"/>
    </ligand>
</feature>
<dbReference type="SUPFAM" id="SSF54826">
    <property type="entry name" value="Enolase N-terminal domain-like"/>
    <property type="match status" value="1"/>
</dbReference>
<keyword evidence="16" id="KW-1185">Reference proteome</keyword>
<sequence>MNPIDVQFVVGISGYFVKDLQAVRQSPQYNPLGDEKILPQTPGFKSIVQAGQVISILLHLPTGGIAVGDCVDVIFSGAASRDPLFVADEHLEVLESIVRPWLLRCDISSFRQNAEKVESEFLDPQRGCKLHSAIRYGLTQALLAATAQVHGCTIAEVISHEWNTAISDRPIDILASCHRNDTLQLDRMIMKQASLLPHASFVHVSDVGPNGSILADYVRFVAGRVRARGCSGYWPRLHFDVYGTLGDLFSNLKQLATFLNELAHAAQPYDILIESPIIASSKAEQIQQLAELRKLLLQYPTRVKIVADEWCNTLEDIKEFADAGAVDYVQIKMPDLGGIDNSIEAVLYCGVKGIGCCLGGSANETEISARITAQVALATNPDFLLSKPGIGADEGLTILTNEMLRGIALTKRSRRMSRI</sequence>
<evidence type="ECO:0000256" key="8">
    <source>
        <dbReference type="ARBA" id="ARBA00022842"/>
    </source>
</evidence>
<evidence type="ECO:0000313" key="16">
    <source>
        <dbReference type="Proteomes" id="UP001373714"/>
    </source>
</evidence>
<dbReference type="PANTHER" id="PTHR48073">
    <property type="entry name" value="O-SUCCINYLBENZOATE SYNTHASE-RELATED"/>
    <property type="match status" value="1"/>
</dbReference>
<evidence type="ECO:0000256" key="1">
    <source>
        <dbReference type="ARBA" id="ARBA00000789"/>
    </source>
</evidence>
<feature type="active site" description="Proton acceptor" evidence="10">
    <location>
        <position position="332"/>
    </location>
</feature>
<reference evidence="15 16" key="1">
    <citation type="submission" date="2019-10" db="EMBL/GenBank/DDBJ databases">
        <authorList>
            <person name="Palmer J.M."/>
        </authorList>
    </citation>
    <scope>NUCLEOTIDE SEQUENCE [LARGE SCALE GENOMIC DNA]</scope>
    <source>
        <strain evidence="15 16">TWF730</strain>
    </source>
</reference>
<evidence type="ECO:0000256" key="4">
    <source>
        <dbReference type="ARBA" id="ARBA00009954"/>
    </source>
</evidence>
<dbReference type="AlphaFoldDB" id="A0AAV9V5F6"/>
<dbReference type="SUPFAM" id="SSF51604">
    <property type="entry name" value="Enolase C-terminal domain-like"/>
    <property type="match status" value="1"/>
</dbReference>
<dbReference type="InterPro" id="IPR029017">
    <property type="entry name" value="Enolase-like_N"/>
</dbReference>
<comment type="pathway">
    <text evidence="3">Amino-acid degradation; L-glutamate degradation via mesaconate pathway; acetate and pyruvate from L-glutamate: step 2/4.</text>
</comment>